<dbReference type="InterPro" id="IPR011335">
    <property type="entry name" value="Restrct_endonuc-II-like"/>
</dbReference>
<dbReference type="Gene3D" id="1.10.3170.10">
    <property type="entry name" value="Recbcd, chain B, domain 2"/>
    <property type="match status" value="2"/>
</dbReference>
<feature type="compositionally biased region" description="Pro residues" evidence="17">
    <location>
        <begin position="32"/>
        <end position="42"/>
    </location>
</feature>
<feature type="compositionally biased region" description="Basic and acidic residues" evidence="17">
    <location>
        <begin position="1"/>
        <end position="12"/>
    </location>
</feature>
<dbReference type="Proteomes" id="UP001500051">
    <property type="component" value="Unassembled WGS sequence"/>
</dbReference>
<keyword evidence="6 15" id="KW-0347">Helicase</keyword>
<dbReference type="SUPFAM" id="SSF52540">
    <property type="entry name" value="P-loop containing nucleoside triphosphate hydrolases"/>
    <property type="match status" value="1"/>
</dbReference>
<dbReference type="Gene3D" id="3.90.320.10">
    <property type="match status" value="1"/>
</dbReference>
<keyword evidence="3 15" id="KW-0547">Nucleotide-binding</keyword>
<dbReference type="HAMAP" id="MF_01485">
    <property type="entry name" value="RecB"/>
    <property type="match status" value="1"/>
</dbReference>
<evidence type="ECO:0000256" key="1">
    <source>
        <dbReference type="ARBA" id="ARBA00022722"/>
    </source>
</evidence>
<name>A0ABP7E4M9_9ACTN</name>
<keyword evidence="2 15" id="KW-0479">Metal-binding</keyword>
<protein>
    <recommendedName>
        <fullName evidence="15">RecBCD enzyme subunit RecB</fullName>
        <ecNumber evidence="15">3.1.11.5</ecNumber>
        <ecNumber evidence="15">5.6.2.4</ecNumber>
    </recommendedName>
    <alternativeName>
        <fullName evidence="15">DNA 3'-5' helicase subunit RecB</fullName>
    </alternativeName>
    <alternativeName>
        <fullName evidence="15">Exonuclease V subunit RecB</fullName>
        <shortName evidence="15">ExoV subunit RecB</shortName>
    </alternativeName>
    <alternativeName>
        <fullName evidence="15">Helicase/nuclease RecBCD subunit RecB</fullName>
    </alternativeName>
</protein>
<comment type="domain">
    <text evidence="15">The N-terminal DNA-binding domain is a ssDNA-dependent ATPase and has ATP-dependent 3'-5' helicase function. This domain interacts with RecC.</text>
</comment>
<dbReference type="InterPro" id="IPR027417">
    <property type="entry name" value="P-loop_NTPase"/>
</dbReference>
<evidence type="ECO:0000256" key="2">
    <source>
        <dbReference type="ARBA" id="ARBA00022723"/>
    </source>
</evidence>
<dbReference type="InterPro" id="IPR000212">
    <property type="entry name" value="DNA_helicase_UvrD/REP"/>
</dbReference>
<evidence type="ECO:0000256" key="16">
    <source>
        <dbReference type="PROSITE-ProRule" id="PRU00560"/>
    </source>
</evidence>
<feature type="domain" description="UvrD-like helicase C-terminal" evidence="19">
    <location>
        <begin position="400"/>
        <end position="707"/>
    </location>
</feature>
<comment type="catalytic activity">
    <reaction evidence="14 15">
        <text>ATP + H2O = ADP + phosphate + H(+)</text>
        <dbReference type="Rhea" id="RHEA:13065"/>
        <dbReference type="ChEBI" id="CHEBI:15377"/>
        <dbReference type="ChEBI" id="CHEBI:15378"/>
        <dbReference type="ChEBI" id="CHEBI:30616"/>
        <dbReference type="ChEBI" id="CHEBI:43474"/>
        <dbReference type="ChEBI" id="CHEBI:456216"/>
        <dbReference type="EC" id="5.6.2.4"/>
    </reaction>
</comment>
<evidence type="ECO:0000256" key="17">
    <source>
        <dbReference type="SAM" id="MobiDB-lite"/>
    </source>
</evidence>
<dbReference type="EC" id="5.6.2.4" evidence="15"/>
<comment type="caution">
    <text evidence="20">The sequence shown here is derived from an EMBL/GenBank/DDBJ whole genome shotgun (WGS) entry which is preliminary data.</text>
</comment>
<feature type="region of interest" description="DNA-binding and helicase activity, interacts with RecC" evidence="15">
    <location>
        <begin position="1"/>
        <end position="841"/>
    </location>
</feature>
<feature type="region of interest" description="Disordered" evidence="17">
    <location>
        <begin position="1"/>
        <end position="63"/>
    </location>
</feature>
<sequence>MSPDWTGERAARTEPAGLSTVADGDGWDEQPAPGPDAAPAPARPAALPTPAGPTPTPFDVLGPLPTGTTVLEASAGTGKTYTIAALAARYVAEGHVELDQLMMVTFGRMATDELRVRVRERLVRLEAQLSDALGRTPPGAPVPERDDVAHLLLAVDRTELARRQERVARALADFDAATIATTHEFCLRMLDDLGVLGDPEPDAVFVEHLAELTSEVARDVYLRRYATADQPLLTFEHALKLAEDVVHAGPIRLVPELGAGARADERVGFAREVVAEVRRRKERARYLTYDDMLTRLRDALADPRHGDLAAQRLRDRFPVVLVDEFQDTDPIQWDILRRAFHRHSTLVVIGDPKQAIYAFRGADVNSYLQVARESTTTATLSTCYRSDRALLDGLDLVMGGASLGDPAIVVRPVGSAHPDRRLTGAGAPLRVRVLPPKENGELEYVNRLRRRITKDLVAEIADLLGAGAGGAAPVVDGTDRLDLGVDQTAGTTEAGGAGAMLTLDGRPPRRVQASDLAVLVRRNAAGEQIRDALAAAGIPAVLHGSDSVFSSLAARDWLRVLQALEQPRQPLVREAALTSLLGWTFPRLAQADEAALADLSYDFRRWSRVLAGRGVAALLETMGTDTALSERVLARPDGERLLTDLRHVAQRLHALMTGRQLGVAGLREWLAEAIDVAVADDDVTEGLRRLATDAAAVQVLTLHRSKGLEFPVVYLPEAWDCFVPTDERDAVLRLHEDGTEVLDVGGRQAAGRPERFRRSLAEEAGENLRLTYVGMTRAQCQVVTWWADARTTTTSALHRFWARPARAGDPEPSYPSTSGPAQEPVPVSARLLTGDPTRVLSVEEVHSRPPTRRRPGGPAPVSLRARRFERLLDTAWRRTSYSSLTAAAHGAVHAAGVSSEPEPVKEDDESLADAAAPPPPTLLPATAGPGWDLPSPLRDLPAGVDFGTAVHAVLEVLDPTAADLPAATLAATTDVLSRLPHGGLTADVLAEALLPSLATPLGPLADDRSLADLSPGDRLCELVFELPLAGGDRPRADVRLGDLAPLLARHLAADDLLVDYPELLSQPPLAEESLRGYLTGSIDAVLRVGPPERRRYLVVDYKTNWLGRGEPGELSVADYGPQPMAAAMQTAHYPLQALLYQVAVHRMLRWRLPDYDPDQHLGGALYLFLRGMAGPTTPRVAGVPAGVFSWRPPSALITELSDLLDRGPS</sequence>
<keyword evidence="4 15" id="KW-0227">DNA damage</keyword>
<proteinExistence type="inferred from homology"/>
<dbReference type="PROSITE" id="PS51198">
    <property type="entry name" value="UVRD_HELICASE_ATP_BIND"/>
    <property type="match status" value="1"/>
</dbReference>
<organism evidence="20 21">
    <name type="scientific">Microlunatus aurantiacus</name>
    <dbReference type="NCBI Taxonomy" id="446786"/>
    <lineage>
        <taxon>Bacteria</taxon>
        <taxon>Bacillati</taxon>
        <taxon>Actinomycetota</taxon>
        <taxon>Actinomycetes</taxon>
        <taxon>Propionibacteriales</taxon>
        <taxon>Propionibacteriaceae</taxon>
        <taxon>Microlunatus</taxon>
    </lineage>
</organism>
<dbReference type="Gene3D" id="1.10.486.10">
    <property type="entry name" value="PCRA, domain 4"/>
    <property type="match status" value="1"/>
</dbReference>
<evidence type="ECO:0000256" key="3">
    <source>
        <dbReference type="ARBA" id="ARBA00022741"/>
    </source>
</evidence>
<evidence type="ECO:0000256" key="14">
    <source>
        <dbReference type="ARBA" id="ARBA00048988"/>
    </source>
</evidence>
<dbReference type="PANTHER" id="PTHR11070">
    <property type="entry name" value="UVRD / RECB / PCRA DNA HELICASE FAMILY MEMBER"/>
    <property type="match status" value="1"/>
</dbReference>
<comment type="cofactor">
    <cofactor evidence="15">
        <name>Mg(2+)</name>
        <dbReference type="ChEBI" id="CHEBI:18420"/>
    </cofactor>
    <text evidence="15">Binds 1 Mg(2+) ion per subunit.</text>
</comment>
<keyword evidence="8 15" id="KW-0067">ATP-binding</keyword>
<accession>A0ABP7E4M9</accession>
<keyword evidence="21" id="KW-1185">Reference proteome</keyword>
<evidence type="ECO:0000256" key="11">
    <source>
        <dbReference type="ARBA" id="ARBA00023204"/>
    </source>
</evidence>
<dbReference type="InterPro" id="IPR004586">
    <property type="entry name" value="RecB"/>
</dbReference>
<evidence type="ECO:0000259" key="19">
    <source>
        <dbReference type="PROSITE" id="PS51217"/>
    </source>
</evidence>
<feature type="binding site" evidence="16">
    <location>
        <begin position="73"/>
        <end position="80"/>
    </location>
    <ligand>
        <name>ATP</name>
        <dbReference type="ChEBI" id="CHEBI:30616"/>
    </ligand>
</feature>
<evidence type="ECO:0000256" key="12">
    <source>
        <dbReference type="ARBA" id="ARBA00023235"/>
    </source>
</evidence>
<feature type="binding site" evidence="15">
    <location>
        <position position="951"/>
    </location>
    <ligand>
        <name>Mg(2+)</name>
        <dbReference type="ChEBI" id="CHEBI:18420"/>
    </ligand>
</feature>
<feature type="region of interest" description="Disordered" evidence="17">
    <location>
        <begin position="893"/>
        <end position="929"/>
    </location>
</feature>
<dbReference type="PANTHER" id="PTHR11070:SF23">
    <property type="entry name" value="RECBCD ENZYME SUBUNIT RECB"/>
    <property type="match status" value="1"/>
</dbReference>
<evidence type="ECO:0000256" key="5">
    <source>
        <dbReference type="ARBA" id="ARBA00022801"/>
    </source>
</evidence>
<keyword evidence="10 15" id="KW-0238">DNA-binding</keyword>
<evidence type="ECO:0000256" key="10">
    <source>
        <dbReference type="ARBA" id="ARBA00023125"/>
    </source>
</evidence>
<dbReference type="InterPro" id="IPR011604">
    <property type="entry name" value="PDDEXK-like_dom_sf"/>
</dbReference>
<feature type="binding site" evidence="15">
    <location>
        <position position="1083"/>
    </location>
    <ligand>
        <name>Mg(2+)</name>
        <dbReference type="ChEBI" id="CHEBI:18420"/>
    </ligand>
</feature>
<comment type="similarity">
    <text evidence="15">Belongs to the helicase family. UvrD subfamily.</text>
</comment>
<evidence type="ECO:0000256" key="13">
    <source>
        <dbReference type="ARBA" id="ARBA00034617"/>
    </source>
</evidence>
<feature type="domain" description="UvrD-like helicase ATP-binding" evidence="18">
    <location>
        <begin position="52"/>
        <end position="387"/>
    </location>
</feature>
<feature type="region of interest" description="Nuclease activity, interacts with RecD and RecA" evidence="15">
    <location>
        <begin position="875"/>
        <end position="1209"/>
    </location>
</feature>
<keyword evidence="1 15" id="KW-0540">Nuclease</keyword>
<comment type="domain">
    <text evidence="15">The C-terminal domain has nuclease activity and interacts with RecD. It interacts with RecA, facilitating its loading onto ssDNA.</text>
</comment>
<comment type="catalytic activity">
    <reaction evidence="13 15">
        <text>Couples ATP hydrolysis with the unwinding of duplex DNA by translocating in the 3'-5' direction.</text>
        <dbReference type="EC" id="5.6.2.4"/>
    </reaction>
</comment>
<gene>
    <name evidence="15 20" type="primary">recB</name>
    <name evidence="20" type="ORF">GCM10022204_36660</name>
</gene>
<keyword evidence="9 15" id="KW-0460">Magnesium</keyword>
<evidence type="ECO:0000256" key="6">
    <source>
        <dbReference type="ARBA" id="ARBA00022806"/>
    </source>
</evidence>
<keyword evidence="11 15" id="KW-0234">DNA repair</keyword>
<comment type="function">
    <text evidence="15">A helicase/nuclease that prepares dsDNA breaks (DSB) for recombinational DNA repair. Binds to DSBs and unwinds DNA via a highly rapid and processive ATP-dependent bidirectional helicase activity. Unwinds dsDNA until it encounters a Chi (crossover hotspot instigator) sequence from the 3' direction. Cuts ssDNA a few nucleotides 3' to the Chi site. The properties and activities of the enzyme are changed at Chi. The Chi-altered holoenzyme produces a long 3'-ssDNA overhang and facilitates RecA-binding to the ssDNA for homologous DNA recombination and repair. Holoenzyme degrades any linearized DNA that is unable to undergo homologous recombination. In the holoenzyme this subunit contributes ATPase, 3'-5' helicase, exonuclease activity and loads RecA onto ssDNA.</text>
</comment>
<feature type="active site" description="For nuclease activity" evidence="15">
    <location>
        <position position="1100"/>
    </location>
</feature>
<evidence type="ECO:0000313" key="21">
    <source>
        <dbReference type="Proteomes" id="UP001500051"/>
    </source>
</evidence>
<keyword evidence="7 15" id="KW-0269">Exonuclease</keyword>
<evidence type="ECO:0000313" key="20">
    <source>
        <dbReference type="EMBL" id="GAA3714267.1"/>
    </source>
</evidence>
<dbReference type="InterPro" id="IPR014017">
    <property type="entry name" value="DNA_helicase_UvrD-like_C"/>
</dbReference>
<evidence type="ECO:0000256" key="4">
    <source>
        <dbReference type="ARBA" id="ARBA00022763"/>
    </source>
</evidence>
<evidence type="ECO:0000256" key="8">
    <source>
        <dbReference type="ARBA" id="ARBA00022840"/>
    </source>
</evidence>
<reference evidence="21" key="1">
    <citation type="journal article" date="2019" name="Int. J. Syst. Evol. Microbiol.">
        <title>The Global Catalogue of Microorganisms (GCM) 10K type strain sequencing project: providing services to taxonomists for standard genome sequencing and annotation.</title>
        <authorList>
            <consortium name="The Broad Institute Genomics Platform"/>
            <consortium name="The Broad Institute Genome Sequencing Center for Infectious Disease"/>
            <person name="Wu L."/>
            <person name="Ma J."/>
        </authorList>
    </citation>
    <scope>NUCLEOTIDE SEQUENCE [LARGE SCALE GENOMIC DNA]</scope>
    <source>
        <strain evidence="21">JCM 16548</strain>
    </source>
</reference>
<dbReference type="RefSeq" id="WP_344813907.1">
    <property type="nucleotide sequence ID" value="NZ_BAAAYX010000020.1"/>
</dbReference>
<dbReference type="Pfam" id="PF00580">
    <property type="entry name" value="UvrD-helicase"/>
    <property type="match status" value="1"/>
</dbReference>
<comment type="catalytic activity">
    <reaction evidence="15">
        <text>Exonucleolytic cleavage (in the presence of ATP) in either 5'- to 3'- or 3'- to 5'-direction to yield 5'-phosphooligonucleotides.</text>
        <dbReference type="EC" id="3.1.11.5"/>
    </reaction>
</comment>
<evidence type="ECO:0000259" key="18">
    <source>
        <dbReference type="PROSITE" id="PS51198"/>
    </source>
</evidence>
<dbReference type="Pfam" id="PF13361">
    <property type="entry name" value="UvrD_C"/>
    <property type="match status" value="1"/>
</dbReference>
<dbReference type="PROSITE" id="PS51217">
    <property type="entry name" value="UVRD_HELICASE_CTER"/>
    <property type="match status" value="1"/>
</dbReference>
<keyword evidence="5 15" id="KW-0378">Hydrolase</keyword>
<dbReference type="EMBL" id="BAAAYX010000020">
    <property type="protein sequence ID" value="GAA3714267.1"/>
    <property type="molecule type" value="Genomic_DNA"/>
</dbReference>
<dbReference type="Gene3D" id="3.40.50.300">
    <property type="entry name" value="P-loop containing nucleotide triphosphate hydrolases"/>
    <property type="match status" value="3"/>
</dbReference>
<dbReference type="InterPro" id="IPR014016">
    <property type="entry name" value="UvrD-like_ATP-bd"/>
</dbReference>
<dbReference type="CDD" id="cd22352">
    <property type="entry name" value="RecB_C-like"/>
    <property type="match status" value="1"/>
</dbReference>
<dbReference type="EC" id="3.1.11.5" evidence="15"/>
<evidence type="ECO:0000256" key="7">
    <source>
        <dbReference type="ARBA" id="ARBA00022839"/>
    </source>
</evidence>
<evidence type="ECO:0000256" key="15">
    <source>
        <dbReference type="HAMAP-Rule" id="MF_01485"/>
    </source>
</evidence>
<evidence type="ECO:0000256" key="9">
    <source>
        <dbReference type="ARBA" id="ARBA00022842"/>
    </source>
</evidence>
<keyword evidence="12 15" id="KW-0413">Isomerase</keyword>
<dbReference type="SUPFAM" id="SSF52980">
    <property type="entry name" value="Restriction endonuclease-like"/>
    <property type="match status" value="1"/>
</dbReference>
<comment type="subunit">
    <text evidence="15">Heterotrimer of RecB, RecC and RecD. All subunits contribute to DNA-binding. Interacts with RecA.</text>
</comment>
<comment type="miscellaneous">
    <text evidence="15">In the RecBCD complex, RecB has a slow 3'-5' helicase, an exonuclease activity and loads RecA onto ssDNA, RecD has a fast 5'-3' helicase activity, while RecC stimulates the ATPase and processivity of the RecB helicase and contributes to recognition of the Chi site.</text>
</comment>
<feature type="region of interest" description="Disordered" evidence="17">
    <location>
        <begin position="806"/>
        <end position="862"/>
    </location>
</feature>
<feature type="binding site" evidence="15">
    <location>
        <position position="1100"/>
    </location>
    <ligand>
        <name>Mg(2+)</name>
        <dbReference type="ChEBI" id="CHEBI:18420"/>
    </ligand>
</feature>